<reference evidence="3" key="1">
    <citation type="submission" date="2021-01" db="EMBL/GenBank/DDBJ databases">
        <authorList>
            <person name="Kaushik A."/>
        </authorList>
    </citation>
    <scope>NUCLEOTIDE SEQUENCE</scope>
    <source>
        <strain evidence="3">AG6-10EEA</strain>
    </source>
</reference>
<evidence type="ECO:0000256" key="1">
    <source>
        <dbReference type="SAM" id="Phobius"/>
    </source>
</evidence>
<dbReference type="AlphaFoldDB" id="A0A8H3HJJ1"/>
<feature type="transmembrane region" description="Helical" evidence="1">
    <location>
        <begin position="27"/>
        <end position="54"/>
    </location>
</feature>
<dbReference type="SMART" id="SM00563">
    <property type="entry name" value="PlsC"/>
    <property type="match status" value="1"/>
</dbReference>
<name>A0A8H3HJJ1_9AGAM</name>
<evidence type="ECO:0000313" key="4">
    <source>
        <dbReference type="Proteomes" id="UP000663853"/>
    </source>
</evidence>
<dbReference type="GO" id="GO:0005783">
    <property type="term" value="C:endoplasmic reticulum"/>
    <property type="evidence" value="ECO:0007669"/>
    <property type="project" value="TreeGrafter"/>
</dbReference>
<evidence type="ECO:0000313" key="3">
    <source>
        <dbReference type="EMBL" id="CAE6538181.1"/>
    </source>
</evidence>
<comment type="caution">
    <text evidence="3">The sequence shown here is derived from an EMBL/GenBank/DDBJ whole genome shotgun (WGS) entry which is preliminary data.</text>
</comment>
<accession>A0A8H3HJJ1</accession>
<dbReference type="GO" id="GO:0016746">
    <property type="term" value="F:acyltransferase activity"/>
    <property type="evidence" value="ECO:0007669"/>
    <property type="project" value="InterPro"/>
</dbReference>
<sequence length="424" mass="47962">MMAHEDLHTIPITDRPPQAQGLSFGGLAFIVVFNIGCICVNGSQLLLVPLALVAPRLYRATIRKTKASFGLLLVLMCQWFAPTSLVVTCEGGNGIEEVVVRDENGRVTELKLPPQVVMMPNHQIYADWWYLWCLSYSMRAHADVLIILKDSLKWIPIVGWGMQFFQFIFLARSWAHDKQRLTSHLTHLARTAASSQLPFLLLLFPEGTLVSPNTRPLSAKYATKIGIQDMQHILLPRSTGLLFCLRALAPHMQSLKLLDVTVAYPGIPRGGYGQAYYTLRSIFMQGVPPPRVHVHLRLYDVARDVPIGVPRDAEEANETERAAFDQWLLARWKEKDDLMEQQLIEGRFRAYTEKPVASSVTIGGGKENKRWDEERAYVKGSSGAVEWPIRLNSRVEIMDAFCWFMPFIVGVAVWKLSLFIKSVM</sequence>
<dbReference type="InterPro" id="IPR002123">
    <property type="entry name" value="Plipid/glycerol_acylTrfase"/>
</dbReference>
<evidence type="ECO:0000259" key="2">
    <source>
        <dbReference type="SMART" id="SM00563"/>
    </source>
</evidence>
<dbReference type="PANTHER" id="PTHR10983">
    <property type="entry name" value="1-ACYLGLYCEROL-3-PHOSPHATE ACYLTRANSFERASE-RELATED"/>
    <property type="match status" value="1"/>
</dbReference>
<dbReference type="PANTHER" id="PTHR10983:SF16">
    <property type="entry name" value="LYSOCARDIOLIPIN ACYLTRANSFERASE 1"/>
    <property type="match status" value="1"/>
</dbReference>
<dbReference type="Pfam" id="PF01553">
    <property type="entry name" value="Acyltransferase"/>
    <property type="match status" value="1"/>
</dbReference>
<keyword evidence="1" id="KW-0472">Membrane</keyword>
<keyword evidence="1" id="KW-1133">Transmembrane helix</keyword>
<protein>
    <recommendedName>
        <fullName evidence="2">Phospholipid/glycerol acyltransferase domain-containing protein</fullName>
    </recommendedName>
</protein>
<organism evidence="3 4">
    <name type="scientific">Rhizoctonia solani</name>
    <dbReference type="NCBI Taxonomy" id="456999"/>
    <lineage>
        <taxon>Eukaryota</taxon>
        <taxon>Fungi</taxon>
        <taxon>Dikarya</taxon>
        <taxon>Basidiomycota</taxon>
        <taxon>Agaricomycotina</taxon>
        <taxon>Agaricomycetes</taxon>
        <taxon>Cantharellales</taxon>
        <taxon>Ceratobasidiaceae</taxon>
        <taxon>Rhizoctonia</taxon>
    </lineage>
</organism>
<keyword evidence="1" id="KW-0812">Transmembrane</keyword>
<dbReference type="GO" id="GO:0036149">
    <property type="term" value="P:phosphatidylinositol acyl-chain remodeling"/>
    <property type="evidence" value="ECO:0007669"/>
    <property type="project" value="TreeGrafter"/>
</dbReference>
<dbReference type="CDD" id="cd07990">
    <property type="entry name" value="LPLAT_LCLAT1-like"/>
    <property type="match status" value="1"/>
</dbReference>
<gene>
    <name evidence="3" type="ORF">RDB_LOCUS185898</name>
</gene>
<proteinExistence type="predicted"/>
<feature type="domain" description="Phospholipid/glycerol acyltransferase" evidence="2">
    <location>
        <begin position="116"/>
        <end position="242"/>
    </location>
</feature>
<dbReference type="SUPFAM" id="SSF69593">
    <property type="entry name" value="Glycerol-3-phosphate (1)-acyltransferase"/>
    <property type="match status" value="1"/>
</dbReference>
<dbReference type="EMBL" id="CAJMXA010004253">
    <property type="protein sequence ID" value="CAE6538181.1"/>
    <property type="molecule type" value="Genomic_DNA"/>
</dbReference>
<feature type="transmembrane region" description="Helical" evidence="1">
    <location>
        <begin position="400"/>
        <end position="420"/>
    </location>
</feature>
<dbReference type="Proteomes" id="UP000663853">
    <property type="component" value="Unassembled WGS sequence"/>
</dbReference>